<sequence length="322" mass="36679">MASQPAGFDFDIFIERYHANTKIRTNKFDPIPVPDAVPRSTRRDVERIVESIDIESTKALLLRAVVKHERHIGKLVTLNCESFSNTNGELWSRRDPLHKTRGDIMAAIDTLDINLVQRLLVDAILSYRDVATRVSAAEKRQSRELRQALQDIASYHERCYLLIRELEQGWNDIGPLLRGRYLRPPPSDSHIAAELGSLLVRLIIADLMLQISLWMPKMERKQYIYEGFYNGLVKLCPLLPKDSTDDLVRQFPVDSSAVDRIRAIELAKNIRRLGSSHPRPNPLPARRPRGPAASYLSRKSKYSKGGYGGHRRANDVLVKAEV</sequence>
<protein>
    <submittedName>
        <fullName evidence="2">Uncharacterized protein</fullName>
    </submittedName>
</protein>
<dbReference type="OrthoDB" id="3551335at2759"/>
<organism evidence="2 3">
    <name type="scientific">Phialocephala subalpina</name>
    <dbReference type="NCBI Taxonomy" id="576137"/>
    <lineage>
        <taxon>Eukaryota</taxon>
        <taxon>Fungi</taxon>
        <taxon>Dikarya</taxon>
        <taxon>Ascomycota</taxon>
        <taxon>Pezizomycotina</taxon>
        <taxon>Leotiomycetes</taxon>
        <taxon>Helotiales</taxon>
        <taxon>Mollisiaceae</taxon>
        <taxon>Phialocephala</taxon>
        <taxon>Phialocephala fortinii species complex</taxon>
    </lineage>
</organism>
<name>A0A1L7X0L0_9HELO</name>
<evidence type="ECO:0000256" key="1">
    <source>
        <dbReference type="SAM" id="MobiDB-lite"/>
    </source>
</evidence>
<reference evidence="2 3" key="1">
    <citation type="submission" date="2016-03" db="EMBL/GenBank/DDBJ databases">
        <authorList>
            <person name="Ploux O."/>
        </authorList>
    </citation>
    <scope>NUCLEOTIDE SEQUENCE [LARGE SCALE GENOMIC DNA]</scope>
    <source>
        <strain evidence="2 3">UAMH 11012</strain>
    </source>
</reference>
<dbReference type="EMBL" id="FJOG01000012">
    <property type="protein sequence ID" value="CZR58550.1"/>
    <property type="molecule type" value="Genomic_DNA"/>
</dbReference>
<dbReference type="AlphaFoldDB" id="A0A1L7X0L0"/>
<gene>
    <name evidence="2" type="ORF">PAC_08442</name>
</gene>
<proteinExistence type="predicted"/>
<dbReference type="Proteomes" id="UP000184330">
    <property type="component" value="Unassembled WGS sequence"/>
</dbReference>
<evidence type="ECO:0000313" key="3">
    <source>
        <dbReference type="Proteomes" id="UP000184330"/>
    </source>
</evidence>
<keyword evidence="3" id="KW-1185">Reference proteome</keyword>
<feature type="region of interest" description="Disordered" evidence="1">
    <location>
        <begin position="273"/>
        <end position="311"/>
    </location>
</feature>
<accession>A0A1L7X0L0</accession>
<evidence type="ECO:0000313" key="2">
    <source>
        <dbReference type="EMBL" id="CZR58550.1"/>
    </source>
</evidence>